<dbReference type="PROSITE" id="PS00455">
    <property type="entry name" value="AMP_BINDING"/>
    <property type="match status" value="1"/>
</dbReference>
<dbReference type="EMBL" id="JAPCHY010000009">
    <property type="protein sequence ID" value="MCW4473084.1"/>
    <property type="molecule type" value="Genomic_DNA"/>
</dbReference>
<dbReference type="RefSeq" id="WP_265128071.1">
    <property type="nucleotide sequence ID" value="NZ_JAPCHY010000009.1"/>
</dbReference>
<evidence type="ECO:0000313" key="3">
    <source>
        <dbReference type="EMBL" id="MCW4473084.1"/>
    </source>
</evidence>
<dbReference type="Proteomes" id="UP001209922">
    <property type="component" value="Unassembled WGS sequence"/>
</dbReference>
<accession>A0ABT3JX56</accession>
<name>A0ABT3JX56_9XANT</name>
<organism evidence="3 4">
    <name type="scientific">Xanthomonas chitinilytica</name>
    <dbReference type="NCBI Taxonomy" id="2989819"/>
    <lineage>
        <taxon>Bacteria</taxon>
        <taxon>Pseudomonadati</taxon>
        <taxon>Pseudomonadota</taxon>
        <taxon>Gammaproteobacteria</taxon>
        <taxon>Lysobacterales</taxon>
        <taxon>Lysobacteraceae</taxon>
        <taxon>Xanthomonas</taxon>
    </lineage>
</organism>
<dbReference type="PANTHER" id="PTHR43767">
    <property type="entry name" value="LONG-CHAIN-FATTY-ACID--COA LIGASE"/>
    <property type="match status" value="1"/>
</dbReference>
<dbReference type="InterPro" id="IPR042099">
    <property type="entry name" value="ANL_N_sf"/>
</dbReference>
<gene>
    <name evidence="3" type="ORF">OK345_11270</name>
</gene>
<dbReference type="Pfam" id="PF00501">
    <property type="entry name" value="AMP-binding"/>
    <property type="match status" value="1"/>
</dbReference>
<dbReference type="SUPFAM" id="SSF56801">
    <property type="entry name" value="Acetyl-CoA synthetase-like"/>
    <property type="match status" value="1"/>
</dbReference>
<feature type="domain" description="AMP-dependent synthetase/ligase" evidence="1">
    <location>
        <begin position="21"/>
        <end position="394"/>
    </location>
</feature>
<feature type="domain" description="AMP-binding enzyme C-terminal" evidence="2">
    <location>
        <begin position="442"/>
        <end position="517"/>
    </location>
</feature>
<dbReference type="InterPro" id="IPR000873">
    <property type="entry name" value="AMP-dep_synth/lig_dom"/>
</dbReference>
<dbReference type="PANTHER" id="PTHR43767:SF11">
    <property type="entry name" value="MEDIUM-CHAIN-FATTY-ACID--COA LIGASE"/>
    <property type="match status" value="1"/>
</dbReference>
<comment type="caution">
    <text evidence="3">The sequence shown here is derived from an EMBL/GenBank/DDBJ whole genome shotgun (WGS) entry which is preliminary data.</text>
</comment>
<dbReference type="Pfam" id="PF13193">
    <property type="entry name" value="AMP-binding_C"/>
    <property type="match status" value="1"/>
</dbReference>
<dbReference type="Gene3D" id="3.40.50.12780">
    <property type="entry name" value="N-terminal domain of ligase-like"/>
    <property type="match status" value="1"/>
</dbReference>
<dbReference type="InterPro" id="IPR050237">
    <property type="entry name" value="ATP-dep_AMP-bd_enzyme"/>
</dbReference>
<reference evidence="3 4" key="1">
    <citation type="submission" date="2022-10" db="EMBL/GenBank/DDBJ databases">
        <title>Xanthomonas sp. H13-6.</title>
        <authorList>
            <person name="Liu X."/>
            <person name="Deng Z."/>
            <person name="Jiang Y."/>
            <person name="Yu T."/>
            <person name="Ai J."/>
        </authorList>
    </citation>
    <scope>NUCLEOTIDE SEQUENCE [LARGE SCALE GENOMIC DNA]</scope>
    <source>
        <strain evidence="3 4">H13-6</strain>
    </source>
</reference>
<evidence type="ECO:0000313" key="4">
    <source>
        <dbReference type="Proteomes" id="UP001209922"/>
    </source>
</evidence>
<proteinExistence type="predicted"/>
<evidence type="ECO:0000259" key="1">
    <source>
        <dbReference type="Pfam" id="PF00501"/>
    </source>
</evidence>
<dbReference type="InterPro" id="IPR020845">
    <property type="entry name" value="AMP-binding_CS"/>
</dbReference>
<sequence>MPAVIHGQMQDYALTLDKFLEHGAKWHPGVEVVTACGGGRVERIGYAALARRSRKASAALRALGIGAGDRVATLAWNTQAHVETWFAVMGMGAVCHTLNPRISEAHLADMLLQSGARVLVVSADLAPLAGRIAARVDAVERVLSIDGAAAEDDGARAIEPFDALIGQAEGEVPWGGFDEHAPCGLCFTSGTTGAPKGVTYTHRGVFLHTLRALQVDTMALSARDSVLLAVPMFHANGWGVPFATPAVGARLVLPGRHLDGASLAALINAESVTVALGVATVWLALVEHLEATGGQVPTLQRVIVGGAPMAPALMARIEQRLGVSVQTSWGMTELSPTGTVAPPDDPQRAAHLSGRPSIGVDLLLTDAEGNALPEQRGVEGHLRVRGASVVQRYFGQTRPAVDADGWFDTGDLARIDGDGNLVITGRAKDLIKSGGEWINPGEIESIIGEQPEVSLAAVIGRAHPRWGERPILLVELREGCTLPDAALLDALRGRVASWWLPDAVVRVEHMPLAATGKIDKMRLRTEYGAAGGVQ</sequence>
<protein>
    <submittedName>
        <fullName evidence="3">AMP-binding protein</fullName>
    </submittedName>
</protein>
<keyword evidence="4" id="KW-1185">Reference proteome</keyword>
<dbReference type="InterPro" id="IPR045851">
    <property type="entry name" value="AMP-bd_C_sf"/>
</dbReference>
<dbReference type="Gene3D" id="3.30.300.30">
    <property type="match status" value="1"/>
</dbReference>
<dbReference type="InterPro" id="IPR025110">
    <property type="entry name" value="AMP-bd_C"/>
</dbReference>
<evidence type="ECO:0000259" key="2">
    <source>
        <dbReference type="Pfam" id="PF13193"/>
    </source>
</evidence>